<dbReference type="EMBL" id="SMBH01000007">
    <property type="protein sequence ID" value="TCU15373.1"/>
    <property type="molecule type" value="Genomic_DNA"/>
</dbReference>
<name>A0A4R3Q2P5_RHISU</name>
<protein>
    <submittedName>
        <fullName evidence="1">Uncharacterized protein</fullName>
    </submittedName>
</protein>
<organism evidence="1 2">
    <name type="scientific">Rhizobium sullae</name>
    <name type="common">Rhizobium hedysari</name>
    <dbReference type="NCBI Taxonomy" id="50338"/>
    <lineage>
        <taxon>Bacteria</taxon>
        <taxon>Pseudomonadati</taxon>
        <taxon>Pseudomonadota</taxon>
        <taxon>Alphaproteobacteria</taxon>
        <taxon>Hyphomicrobiales</taxon>
        <taxon>Rhizobiaceae</taxon>
        <taxon>Rhizobium/Agrobacterium group</taxon>
        <taxon>Rhizobium</taxon>
    </lineage>
</organism>
<dbReference type="RefSeq" id="WP_165928190.1">
    <property type="nucleotide sequence ID" value="NZ_SMBH01000007.1"/>
</dbReference>
<reference evidence="1 2" key="1">
    <citation type="submission" date="2019-03" db="EMBL/GenBank/DDBJ databases">
        <title>Genomic Encyclopedia of Type Strains, Phase IV (KMG-V): Genome sequencing to study the core and pangenomes of soil and plant-associated prokaryotes.</title>
        <authorList>
            <person name="Whitman W."/>
        </authorList>
    </citation>
    <scope>NUCLEOTIDE SEQUENCE [LARGE SCALE GENOMIC DNA]</scope>
    <source>
        <strain evidence="1 2">Hc14</strain>
    </source>
</reference>
<dbReference type="Proteomes" id="UP000294576">
    <property type="component" value="Unassembled WGS sequence"/>
</dbReference>
<accession>A0A4R3Q2P5</accession>
<gene>
    <name evidence="1" type="ORF">EV132_107274</name>
</gene>
<evidence type="ECO:0000313" key="2">
    <source>
        <dbReference type="Proteomes" id="UP000294576"/>
    </source>
</evidence>
<sequence length="137" mass="14720">MTLIGCQNSKAVRGGGGRNSNILEAGIVGSRLIEDQAGMAGLLYAERQDAPGIEMFDRRQPAAQVLRLRCRGGPDGTGNARLDLGDGDRRKLEPVAMGAHPGRESLHADLPRSDARLTCSLDVLVYKLALFTCEMRS</sequence>
<comment type="caution">
    <text evidence="1">The sequence shown here is derived from an EMBL/GenBank/DDBJ whole genome shotgun (WGS) entry which is preliminary data.</text>
</comment>
<dbReference type="AlphaFoldDB" id="A0A4R3Q2P5"/>
<proteinExistence type="predicted"/>
<evidence type="ECO:0000313" key="1">
    <source>
        <dbReference type="EMBL" id="TCU15373.1"/>
    </source>
</evidence>